<proteinExistence type="predicted"/>
<name>A0ABY7EZT7_MYAAR</name>
<accession>A0ABY7EZT7</accession>
<feature type="region of interest" description="Disordered" evidence="1">
    <location>
        <begin position="168"/>
        <end position="187"/>
    </location>
</feature>
<reference evidence="2" key="1">
    <citation type="submission" date="2022-11" db="EMBL/GenBank/DDBJ databases">
        <title>Centuries of genome instability and evolution in soft-shell clam transmissible cancer (bioRxiv).</title>
        <authorList>
            <person name="Hart S.F.M."/>
            <person name="Yonemitsu M.A."/>
            <person name="Giersch R.M."/>
            <person name="Beal B.F."/>
            <person name="Arriagada G."/>
            <person name="Davis B.W."/>
            <person name="Ostrander E.A."/>
            <person name="Goff S.P."/>
            <person name="Metzger M.J."/>
        </authorList>
    </citation>
    <scope>NUCLEOTIDE SEQUENCE</scope>
    <source>
        <strain evidence="2">MELC-2E11</strain>
        <tissue evidence="2">Siphon/mantle</tissue>
    </source>
</reference>
<gene>
    <name evidence="2" type="ORF">MAR_005545</name>
</gene>
<protein>
    <submittedName>
        <fullName evidence="2">Uncharacterized protein</fullName>
    </submittedName>
</protein>
<evidence type="ECO:0000313" key="2">
    <source>
        <dbReference type="EMBL" id="WAR15440.1"/>
    </source>
</evidence>
<sequence length="850" mass="96979">MSNSCDFQKGVHTQGLFKEIDSICIGRCFAQKDWEFNGECPQSFCDRQCADQRLALRVGYPVGTEYHCALNFRNRTEYRQTWAVVHNCSKDYSCVPVCPQGYNRDKTSRQCLPNIRSTNNACTLTIFRRFTILRSHSRNRSVPYFHRMVLFIGRIITETSFGMKHIKANSSSHKDTPDVIIDDENKDGLPNSKQFKPSIETVAKDINICSMTYIDEDSQNVQFECLQRKGARHNDASTYPVKAMLSEERYEYAETGLLHYYTSESKHWNRFVDDCIDIKEIWVQYYELLEMCKIKIDIKMQTEECQLLDAAAEGTGNINFAFYDFKMRDVFPSALLNHTLRPAVHSTHQDISKSVEPFIIICYQQDIQAVSDVIKRKRSTKYCLLVIDEDVDGVDSGVCVLPETNNSKCVVERCDTSAYNIEAAIEKLLTRWIYTILTMKVVAFVYLSLDGKDDQKQLDEKQFHLQRRTEVCERSKNDSKPFLNNESVRQFLSELIEESRALYDRADLPEGDTPPFPPASKKISHQAREDLNKIQGLLAYGERFGTLNFFLSNDSETKKKVEEAVHDVLQKWNINKVVFRYGSTFIEPYMKPGDKVFEKPFGSLACFAREAGGRVYALFSKHVAVFNKDKLFIDGEDVGKLLPTDKHTLDIAAAQIHESYEKKCRFMFQTEQGHEKTSTLYDCSKDSNSLSGKRVHLHGAMTSPGLGKVSIENLYVLGDNYVGVFFEDRKSSTGTKQPFCVCGDSGAMVMTYCRKNDELKVIGMIIGEQVKNKIKTCARPMFPDGKPEACLVTHKSYVGFKMTDGLKELEERHRIRLSLCCDHELEVDSGISNPSNSAASTTNNSPFSTM</sequence>
<dbReference type="Proteomes" id="UP001164746">
    <property type="component" value="Chromosome 9"/>
</dbReference>
<evidence type="ECO:0000313" key="3">
    <source>
        <dbReference type="Proteomes" id="UP001164746"/>
    </source>
</evidence>
<organism evidence="2 3">
    <name type="scientific">Mya arenaria</name>
    <name type="common">Soft-shell clam</name>
    <dbReference type="NCBI Taxonomy" id="6604"/>
    <lineage>
        <taxon>Eukaryota</taxon>
        <taxon>Metazoa</taxon>
        <taxon>Spiralia</taxon>
        <taxon>Lophotrochozoa</taxon>
        <taxon>Mollusca</taxon>
        <taxon>Bivalvia</taxon>
        <taxon>Autobranchia</taxon>
        <taxon>Heteroconchia</taxon>
        <taxon>Euheterodonta</taxon>
        <taxon>Imparidentia</taxon>
        <taxon>Neoheterodontei</taxon>
        <taxon>Myida</taxon>
        <taxon>Myoidea</taxon>
        <taxon>Myidae</taxon>
        <taxon>Mya</taxon>
    </lineage>
</organism>
<evidence type="ECO:0000256" key="1">
    <source>
        <dbReference type="SAM" id="MobiDB-lite"/>
    </source>
</evidence>
<dbReference type="EMBL" id="CP111020">
    <property type="protein sequence ID" value="WAR15440.1"/>
    <property type="molecule type" value="Genomic_DNA"/>
</dbReference>
<keyword evidence="3" id="KW-1185">Reference proteome</keyword>